<dbReference type="OrthoDB" id="550577at2759"/>
<keyword evidence="2" id="KW-1185">Reference proteome</keyword>
<comment type="caution">
    <text evidence="1">The sequence shown here is derived from an EMBL/GenBank/DDBJ whole genome shotgun (WGS) entry which is preliminary data.</text>
</comment>
<reference evidence="1 2" key="1">
    <citation type="journal article" date="2019" name="Commun. Biol.">
        <title>The bagworm genome reveals a unique fibroin gene that provides high tensile strength.</title>
        <authorList>
            <person name="Kono N."/>
            <person name="Nakamura H."/>
            <person name="Ohtoshi R."/>
            <person name="Tomita M."/>
            <person name="Numata K."/>
            <person name="Arakawa K."/>
        </authorList>
    </citation>
    <scope>NUCLEOTIDE SEQUENCE [LARGE SCALE GENOMIC DNA]</scope>
</reference>
<protein>
    <submittedName>
        <fullName evidence="1">Uncharacterized protein</fullName>
    </submittedName>
</protein>
<sequence>MSEIRSYLTELSIHLRRKYFSYQIKKENISRKVGPGRGPRRPRSERVEGSLDATRLNLLVRGRKHSNAVCAIGRHLREPDDARRRPTISDRCLQTRIAHPTGVRSDIFGFEATKRIKGLRCTIVDSVRSNGDVPLMSLVLRNIKNITETQRSTSEVGLHHTSSSAAGYPGVSSHSSFNGVPPKSFMQMMPTMSERLTTIPQDKIKITIIFLPAFGPDGNTLYVIGVTISQLQWKIITFLKGVCKLMYVGVFS</sequence>
<accession>A0A4C1YWA8</accession>
<dbReference type="EMBL" id="BGZK01001393">
    <property type="protein sequence ID" value="GBP78939.1"/>
    <property type="molecule type" value="Genomic_DNA"/>
</dbReference>
<evidence type="ECO:0000313" key="1">
    <source>
        <dbReference type="EMBL" id="GBP78939.1"/>
    </source>
</evidence>
<dbReference type="AlphaFoldDB" id="A0A4C1YWA8"/>
<proteinExistence type="predicted"/>
<gene>
    <name evidence="1" type="ORF">EVAR_57890_1</name>
</gene>
<name>A0A4C1YWA8_EUMVA</name>
<dbReference type="Proteomes" id="UP000299102">
    <property type="component" value="Unassembled WGS sequence"/>
</dbReference>
<organism evidence="1 2">
    <name type="scientific">Eumeta variegata</name>
    <name type="common">Bagworm moth</name>
    <name type="synonym">Eumeta japonica</name>
    <dbReference type="NCBI Taxonomy" id="151549"/>
    <lineage>
        <taxon>Eukaryota</taxon>
        <taxon>Metazoa</taxon>
        <taxon>Ecdysozoa</taxon>
        <taxon>Arthropoda</taxon>
        <taxon>Hexapoda</taxon>
        <taxon>Insecta</taxon>
        <taxon>Pterygota</taxon>
        <taxon>Neoptera</taxon>
        <taxon>Endopterygota</taxon>
        <taxon>Lepidoptera</taxon>
        <taxon>Glossata</taxon>
        <taxon>Ditrysia</taxon>
        <taxon>Tineoidea</taxon>
        <taxon>Psychidae</taxon>
        <taxon>Oiketicinae</taxon>
        <taxon>Eumeta</taxon>
    </lineage>
</organism>
<evidence type="ECO:0000313" key="2">
    <source>
        <dbReference type="Proteomes" id="UP000299102"/>
    </source>
</evidence>